<feature type="compositionally biased region" description="Basic and acidic residues" evidence="1">
    <location>
        <begin position="191"/>
        <end position="209"/>
    </location>
</feature>
<sequence>MSRSRRTNYPGNDLPAVHADTFEGCLRLCDTYVPESSAASDASCIGVSWEPGNLGSNCYLKYQLTIINTNDDGLSSAYYANYTLPKSAVTNQGSSLSVKNAPATGSTHAATPKISPSSGSDSHVAVGVGAGVGVGVPVGLAILAVLFYLMRRQSKTRPEELMKMHAVPNDPNDNKLREQWTEGRFGGELSADDKSGEMSDPRGPRAEIG</sequence>
<accession>A0A8H3I3K4</accession>
<name>A0A8H3I3K4_9LECA</name>
<gene>
    <name evidence="3" type="ORF">ALECFALPRED_001923</name>
</gene>
<keyword evidence="4" id="KW-1185">Reference proteome</keyword>
<feature type="region of interest" description="Disordered" evidence="1">
    <location>
        <begin position="165"/>
        <end position="209"/>
    </location>
</feature>
<proteinExistence type="predicted"/>
<dbReference type="OrthoDB" id="5388283at2759"/>
<dbReference type="EMBL" id="CAJPDR010000015">
    <property type="protein sequence ID" value="CAF9905965.1"/>
    <property type="molecule type" value="Genomic_DNA"/>
</dbReference>
<evidence type="ECO:0000256" key="2">
    <source>
        <dbReference type="SAM" id="Phobius"/>
    </source>
</evidence>
<dbReference type="AlphaFoldDB" id="A0A8H3I3K4"/>
<organism evidence="3 4">
    <name type="scientific">Alectoria fallacina</name>
    <dbReference type="NCBI Taxonomy" id="1903189"/>
    <lineage>
        <taxon>Eukaryota</taxon>
        <taxon>Fungi</taxon>
        <taxon>Dikarya</taxon>
        <taxon>Ascomycota</taxon>
        <taxon>Pezizomycotina</taxon>
        <taxon>Lecanoromycetes</taxon>
        <taxon>OSLEUM clade</taxon>
        <taxon>Lecanoromycetidae</taxon>
        <taxon>Lecanorales</taxon>
        <taxon>Lecanorineae</taxon>
        <taxon>Parmeliaceae</taxon>
        <taxon>Alectoria</taxon>
    </lineage>
</organism>
<feature type="transmembrane region" description="Helical" evidence="2">
    <location>
        <begin position="124"/>
        <end position="149"/>
    </location>
</feature>
<evidence type="ECO:0000256" key="1">
    <source>
        <dbReference type="SAM" id="MobiDB-lite"/>
    </source>
</evidence>
<keyword evidence="2" id="KW-0812">Transmembrane</keyword>
<feature type="region of interest" description="Disordered" evidence="1">
    <location>
        <begin position="94"/>
        <end position="120"/>
    </location>
</feature>
<protein>
    <submittedName>
        <fullName evidence="3">Uncharacterized protein</fullName>
    </submittedName>
</protein>
<evidence type="ECO:0000313" key="4">
    <source>
        <dbReference type="Proteomes" id="UP000664203"/>
    </source>
</evidence>
<evidence type="ECO:0000313" key="3">
    <source>
        <dbReference type="EMBL" id="CAF9905965.1"/>
    </source>
</evidence>
<reference evidence="3" key="1">
    <citation type="submission" date="2021-03" db="EMBL/GenBank/DDBJ databases">
        <authorList>
            <person name="Tagirdzhanova G."/>
        </authorList>
    </citation>
    <scope>NUCLEOTIDE SEQUENCE</scope>
</reference>
<keyword evidence="2" id="KW-1133">Transmembrane helix</keyword>
<keyword evidence="2" id="KW-0472">Membrane</keyword>
<feature type="compositionally biased region" description="Basic and acidic residues" evidence="1">
    <location>
        <begin position="172"/>
        <end position="181"/>
    </location>
</feature>
<dbReference type="Proteomes" id="UP000664203">
    <property type="component" value="Unassembled WGS sequence"/>
</dbReference>
<comment type="caution">
    <text evidence="3">The sequence shown here is derived from an EMBL/GenBank/DDBJ whole genome shotgun (WGS) entry which is preliminary data.</text>
</comment>